<evidence type="ECO:0000313" key="6">
    <source>
        <dbReference type="EMBL" id="MFH4973367.1"/>
    </source>
</evidence>
<dbReference type="PANTHER" id="PTHR13989:SF16">
    <property type="entry name" value="REPLICATION PROTEIN A2"/>
    <property type="match status" value="1"/>
</dbReference>
<organism evidence="6 7">
    <name type="scientific">Gnathostoma spinigerum</name>
    <dbReference type="NCBI Taxonomy" id="75299"/>
    <lineage>
        <taxon>Eukaryota</taxon>
        <taxon>Metazoa</taxon>
        <taxon>Ecdysozoa</taxon>
        <taxon>Nematoda</taxon>
        <taxon>Chromadorea</taxon>
        <taxon>Rhabditida</taxon>
        <taxon>Spirurina</taxon>
        <taxon>Gnathostomatomorpha</taxon>
        <taxon>Gnathostomatoidea</taxon>
        <taxon>Gnathostomatidae</taxon>
        <taxon>Gnathostoma</taxon>
    </lineage>
</organism>
<dbReference type="InterPro" id="IPR036388">
    <property type="entry name" value="WH-like_DNA-bd_sf"/>
</dbReference>
<keyword evidence="7" id="KW-1185">Reference proteome</keyword>
<keyword evidence="4" id="KW-0539">Nucleus</keyword>
<dbReference type="Gene3D" id="1.10.10.10">
    <property type="entry name" value="Winged helix-like DNA-binding domain superfamily/Winged helix DNA-binding domain"/>
    <property type="match status" value="1"/>
</dbReference>
<dbReference type="GO" id="GO:0005634">
    <property type="term" value="C:nucleus"/>
    <property type="evidence" value="ECO:0007669"/>
    <property type="project" value="UniProtKB-SubCell"/>
</dbReference>
<dbReference type="SUPFAM" id="SSF46785">
    <property type="entry name" value="Winged helix' DNA-binding domain"/>
    <property type="match status" value="1"/>
</dbReference>
<comment type="subcellular location">
    <subcellularLocation>
        <location evidence="1">Nucleus</location>
    </subcellularLocation>
</comment>
<evidence type="ECO:0000259" key="5">
    <source>
        <dbReference type="Pfam" id="PF08784"/>
    </source>
</evidence>
<feature type="domain" description="Replication protein A C-terminal" evidence="5">
    <location>
        <begin position="198"/>
        <end position="288"/>
    </location>
</feature>
<dbReference type="InterPro" id="IPR040260">
    <property type="entry name" value="RFA2-like"/>
</dbReference>
<dbReference type="InterPro" id="IPR012340">
    <property type="entry name" value="NA-bd_OB-fold"/>
</dbReference>
<evidence type="ECO:0000313" key="7">
    <source>
        <dbReference type="Proteomes" id="UP001608902"/>
    </source>
</evidence>
<evidence type="ECO:0000256" key="3">
    <source>
        <dbReference type="ARBA" id="ARBA00023125"/>
    </source>
</evidence>
<dbReference type="EMBL" id="JBGFUD010000016">
    <property type="protein sequence ID" value="MFH4973367.1"/>
    <property type="molecule type" value="Genomic_DNA"/>
</dbReference>
<dbReference type="InterPro" id="IPR036390">
    <property type="entry name" value="WH_DNA-bd_sf"/>
</dbReference>
<name>A0ABD6E9L2_9BILA</name>
<evidence type="ECO:0000256" key="1">
    <source>
        <dbReference type="ARBA" id="ARBA00004123"/>
    </source>
</evidence>
<keyword evidence="3" id="KW-0238">DNA-binding</keyword>
<evidence type="ECO:0000256" key="2">
    <source>
        <dbReference type="ARBA" id="ARBA00007815"/>
    </source>
</evidence>
<accession>A0ABD6E9L2</accession>
<dbReference type="AlphaFoldDB" id="A0ABD6E9L2"/>
<dbReference type="Proteomes" id="UP001608902">
    <property type="component" value="Unassembled WGS sequence"/>
</dbReference>
<comment type="caution">
    <text evidence="6">The sequence shown here is derived from an EMBL/GenBank/DDBJ whole genome shotgun (WGS) entry which is preliminary data.</text>
</comment>
<gene>
    <name evidence="6" type="ORF">AB6A40_000076</name>
</gene>
<proteinExistence type="inferred from homology"/>
<evidence type="ECO:0000256" key="4">
    <source>
        <dbReference type="ARBA" id="ARBA00023242"/>
    </source>
</evidence>
<dbReference type="Pfam" id="PF08784">
    <property type="entry name" value="RPA_C"/>
    <property type="match status" value="1"/>
</dbReference>
<dbReference type="Gene3D" id="2.40.50.140">
    <property type="entry name" value="Nucleic acid-binding proteins"/>
    <property type="match status" value="1"/>
</dbReference>
<dbReference type="InterPro" id="IPR014892">
    <property type="entry name" value="RPA_C"/>
</dbReference>
<protein>
    <recommendedName>
        <fullName evidence="5">Replication protein A C-terminal domain-containing protein</fullName>
    </recommendedName>
</protein>
<dbReference type="GO" id="GO:0003677">
    <property type="term" value="F:DNA binding"/>
    <property type="evidence" value="ECO:0007669"/>
    <property type="project" value="UniProtKB-KW"/>
</dbReference>
<reference evidence="6 7" key="1">
    <citation type="submission" date="2024-08" db="EMBL/GenBank/DDBJ databases">
        <title>Gnathostoma spinigerum genome.</title>
        <authorList>
            <person name="Gonzalez-Bertolin B."/>
            <person name="Monzon S."/>
            <person name="Zaballos A."/>
            <person name="Jimenez P."/>
            <person name="Dekumyoy P."/>
            <person name="Varona S."/>
            <person name="Cuesta I."/>
            <person name="Sumanam S."/>
            <person name="Adisakwattana P."/>
            <person name="Gasser R.B."/>
            <person name="Hernandez-Gonzalez A."/>
            <person name="Young N.D."/>
            <person name="Perteguer M.J."/>
        </authorList>
    </citation>
    <scope>NUCLEOTIDE SEQUENCE [LARGE SCALE GENOMIC DNA]</scope>
    <source>
        <strain evidence="6">AL3</strain>
        <tissue evidence="6">Liver</tissue>
    </source>
</reference>
<dbReference type="PANTHER" id="PTHR13989">
    <property type="entry name" value="REPLICATION PROTEIN A-RELATED"/>
    <property type="match status" value="1"/>
</dbReference>
<sequence>MALTDRSFQMDSAGGWGEVSFAASQNVDTDSSRSSDKVPLPVSVASLAALNVSEEKITLGKYSFSTVQVIGKVVKVDSMDDGQSIHYELTDVDRDMGRFSIIHYQGVTASKDATSSFVEDTIVAVVGKLRSFDESLNIVAFDIREIDDLREVDAFRLETKLAELYYSKDIPDIVNSGKISALEGTYLLPLATEDSAVAASSSSAAQRGSLWNNQPSVGGIDPENASCRGLMGQKAEIFKYCRKFTHIEEGVHVKQIQKGIPNFNPRTFDADLEFLASEGHIFQTCDEEHYAANT</sequence>
<comment type="similarity">
    <text evidence="2">Belongs to the replication factor A protein 2 family.</text>
</comment>
<dbReference type="SUPFAM" id="SSF50249">
    <property type="entry name" value="Nucleic acid-binding proteins"/>
    <property type="match status" value="1"/>
</dbReference>